<gene>
    <name evidence="1" type="ORF">PRUPE_5G079900</name>
</gene>
<name>A0A251P5A7_PRUPE</name>
<keyword evidence="2" id="KW-1185">Reference proteome</keyword>
<dbReference type="Proteomes" id="UP000006882">
    <property type="component" value="Chromosome G5"/>
</dbReference>
<evidence type="ECO:0000313" key="1">
    <source>
        <dbReference type="EMBL" id="ONI06767.1"/>
    </source>
</evidence>
<dbReference type="EMBL" id="CM007655">
    <property type="protein sequence ID" value="ONI06767.1"/>
    <property type="molecule type" value="Genomic_DNA"/>
</dbReference>
<reference evidence="1 2" key="1">
    <citation type="journal article" date="2013" name="Nat. Genet.">
        <title>The high-quality draft genome of peach (Prunus persica) identifies unique patterns of genetic diversity, domestication and genome evolution.</title>
        <authorList>
            <consortium name="International Peach Genome Initiative"/>
            <person name="Verde I."/>
            <person name="Abbott A.G."/>
            <person name="Scalabrin S."/>
            <person name="Jung S."/>
            <person name="Shu S."/>
            <person name="Marroni F."/>
            <person name="Zhebentyayeva T."/>
            <person name="Dettori M.T."/>
            <person name="Grimwood J."/>
            <person name="Cattonaro F."/>
            <person name="Zuccolo A."/>
            <person name="Rossini L."/>
            <person name="Jenkins J."/>
            <person name="Vendramin E."/>
            <person name="Meisel L.A."/>
            <person name="Decroocq V."/>
            <person name="Sosinski B."/>
            <person name="Prochnik S."/>
            <person name="Mitros T."/>
            <person name="Policriti A."/>
            <person name="Cipriani G."/>
            <person name="Dondini L."/>
            <person name="Ficklin S."/>
            <person name="Goodstein D.M."/>
            <person name="Xuan P."/>
            <person name="Del Fabbro C."/>
            <person name="Aramini V."/>
            <person name="Copetti D."/>
            <person name="Gonzalez S."/>
            <person name="Horner D.S."/>
            <person name="Falchi R."/>
            <person name="Lucas S."/>
            <person name="Mica E."/>
            <person name="Maldonado J."/>
            <person name="Lazzari B."/>
            <person name="Bielenberg D."/>
            <person name="Pirona R."/>
            <person name="Miculan M."/>
            <person name="Barakat A."/>
            <person name="Testolin R."/>
            <person name="Stella A."/>
            <person name="Tartarini S."/>
            <person name="Tonutti P."/>
            <person name="Arus P."/>
            <person name="Orellana A."/>
            <person name="Wells C."/>
            <person name="Main D."/>
            <person name="Vizzotto G."/>
            <person name="Silva H."/>
            <person name="Salamini F."/>
            <person name="Schmutz J."/>
            <person name="Morgante M."/>
            <person name="Rokhsar D.S."/>
        </authorList>
    </citation>
    <scope>NUCLEOTIDE SEQUENCE [LARGE SCALE GENOMIC DNA]</scope>
    <source>
        <strain evidence="2">cv. Nemared</strain>
    </source>
</reference>
<sequence length="67" mass="7630">MYNDRQIHAPLQTPASIAELQLDQLGCNITFQFNHKLTESILYIIKEQNKSALLPPQAKYTFSSGHL</sequence>
<dbReference type="Gramene" id="ONI06767">
    <property type="protein sequence ID" value="ONI06767"/>
    <property type="gene ID" value="PRUPE_5G079900"/>
</dbReference>
<evidence type="ECO:0000313" key="2">
    <source>
        <dbReference type="Proteomes" id="UP000006882"/>
    </source>
</evidence>
<organism evidence="1 2">
    <name type="scientific">Prunus persica</name>
    <name type="common">Peach</name>
    <name type="synonym">Amygdalus persica</name>
    <dbReference type="NCBI Taxonomy" id="3760"/>
    <lineage>
        <taxon>Eukaryota</taxon>
        <taxon>Viridiplantae</taxon>
        <taxon>Streptophyta</taxon>
        <taxon>Embryophyta</taxon>
        <taxon>Tracheophyta</taxon>
        <taxon>Spermatophyta</taxon>
        <taxon>Magnoliopsida</taxon>
        <taxon>eudicotyledons</taxon>
        <taxon>Gunneridae</taxon>
        <taxon>Pentapetalae</taxon>
        <taxon>rosids</taxon>
        <taxon>fabids</taxon>
        <taxon>Rosales</taxon>
        <taxon>Rosaceae</taxon>
        <taxon>Amygdaloideae</taxon>
        <taxon>Amygdaleae</taxon>
        <taxon>Prunus</taxon>
    </lineage>
</organism>
<protein>
    <submittedName>
        <fullName evidence="1">Uncharacterized protein</fullName>
    </submittedName>
</protein>
<dbReference type="AlphaFoldDB" id="A0A251P5A7"/>
<accession>A0A251P5A7</accession>
<proteinExistence type="predicted"/>